<name>A0ABX0V068_9HYPH</name>
<dbReference type="PANTHER" id="PTHR47129:SF1">
    <property type="entry name" value="NMRA-LIKE DOMAIN-CONTAINING PROTEIN"/>
    <property type="match status" value="1"/>
</dbReference>
<proteinExistence type="predicted"/>
<dbReference type="Gene3D" id="3.90.25.10">
    <property type="entry name" value="UDP-galactose 4-epimerase, domain 1"/>
    <property type="match status" value="1"/>
</dbReference>
<dbReference type="CDD" id="cd05269">
    <property type="entry name" value="TMR_SDR_a"/>
    <property type="match status" value="1"/>
</dbReference>
<dbReference type="Proteomes" id="UP001429580">
    <property type="component" value="Unassembled WGS sequence"/>
</dbReference>
<gene>
    <name evidence="2" type="ORF">FHS82_001366</name>
</gene>
<dbReference type="InterPro" id="IPR036291">
    <property type="entry name" value="NAD(P)-bd_dom_sf"/>
</dbReference>
<organism evidence="2 3">
    <name type="scientific">Pseudochelatococcus lubricantis</name>
    <dbReference type="NCBI Taxonomy" id="1538102"/>
    <lineage>
        <taxon>Bacteria</taxon>
        <taxon>Pseudomonadati</taxon>
        <taxon>Pseudomonadota</taxon>
        <taxon>Alphaproteobacteria</taxon>
        <taxon>Hyphomicrobiales</taxon>
        <taxon>Chelatococcaceae</taxon>
        <taxon>Pseudochelatococcus</taxon>
    </lineage>
</organism>
<dbReference type="RefSeq" id="WP_166950147.1">
    <property type="nucleotide sequence ID" value="NZ_JAASQI010000002.1"/>
</dbReference>
<comment type="caution">
    <text evidence="2">The sequence shown here is derived from an EMBL/GenBank/DDBJ whole genome shotgun (WGS) entry which is preliminary data.</text>
</comment>
<reference evidence="2 3" key="1">
    <citation type="submission" date="2020-03" db="EMBL/GenBank/DDBJ databases">
        <title>Genomic Encyclopedia of Type Strains, Phase IV (KMG-IV): sequencing the most valuable type-strain genomes for metagenomic binning, comparative biology and taxonomic classification.</title>
        <authorList>
            <person name="Goeker M."/>
        </authorList>
    </citation>
    <scope>NUCLEOTIDE SEQUENCE [LARGE SCALE GENOMIC DNA]</scope>
    <source>
        <strain evidence="2 3">DSM 103870</strain>
    </source>
</reference>
<evidence type="ECO:0000259" key="1">
    <source>
        <dbReference type="Pfam" id="PF13460"/>
    </source>
</evidence>
<dbReference type="GO" id="GO:0003955">
    <property type="term" value="F:NAD(P)H dehydrogenase (quinone) activity"/>
    <property type="evidence" value="ECO:0007669"/>
    <property type="project" value="UniProtKB-EC"/>
</dbReference>
<dbReference type="Pfam" id="PF13460">
    <property type="entry name" value="NAD_binding_10"/>
    <property type="match status" value="1"/>
</dbReference>
<protein>
    <submittedName>
        <fullName evidence="2">NAD(P)H dehydrogenase (Quinone)</fullName>
        <ecNumber evidence="2">1.6.5.2</ecNumber>
    </submittedName>
</protein>
<accession>A0ABX0V068</accession>
<feature type="domain" description="NAD(P)-binding" evidence="1">
    <location>
        <begin position="9"/>
        <end position="190"/>
    </location>
</feature>
<keyword evidence="3" id="KW-1185">Reference proteome</keyword>
<dbReference type="SUPFAM" id="SSF51735">
    <property type="entry name" value="NAD(P)-binding Rossmann-fold domains"/>
    <property type="match status" value="1"/>
</dbReference>
<dbReference type="EC" id="1.6.5.2" evidence="2"/>
<dbReference type="PANTHER" id="PTHR47129">
    <property type="entry name" value="QUINONE OXIDOREDUCTASE 2"/>
    <property type="match status" value="1"/>
</dbReference>
<dbReference type="Gene3D" id="3.40.50.720">
    <property type="entry name" value="NAD(P)-binding Rossmann-like Domain"/>
    <property type="match status" value="1"/>
</dbReference>
<sequence>MSDKLVVTGASGQLGKLVLHHLLDSLKVPAGRIIATTRTPDALAEFAARGIEVRAADFDDPASLDAAFAGVSRVLLISTASFSDRSVQHKAAIAAAQKAGATHVIYTSLPEPVDPSLAIVRDHAATEKALADSDLPGWTVLRNNWYFENLFWTIPDIAKSGKWFTATGDGATAYISRDDLARAAATVLASDSTGRTTLTLGGSKAYTTAELAELIGKAIGREIAVVQVSADDLAKGAEAHGVPAHLAGIIASGDVNVAAGRHAAITGDYKALTGLEPRPFEDWLAANKAALAG</sequence>
<dbReference type="EMBL" id="JAASQI010000002">
    <property type="protein sequence ID" value="NIJ57540.1"/>
    <property type="molecule type" value="Genomic_DNA"/>
</dbReference>
<dbReference type="InterPro" id="IPR052718">
    <property type="entry name" value="NmrA-type_oxidoreductase"/>
</dbReference>
<keyword evidence="2" id="KW-0560">Oxidoreductase</keyword>
<dbReference type="InterPro" id="IPR016040">
    <property type="entry name" value="NAD(P)-bd_dom"/>
</dbReference>
<evidence type="ECO:0000313" key="3">
    <source>
        <dbReference type="Proteomes" id="UP001429580"/>
    </source>
</evidence>
<evidence type="ECO:0000313" key="2">
    <source>
        <dbReference type="EMBL" id="NIJ57540.1"/>
    </source>
</evidence>